<evidence type="ECO:0000313" key="2">
    <source>
        <dbReference type="Proteomes" id="UP000190989"/>
    </source>
</evidence>
<evidence type="ECO:0000313" key="1">
    <source>
        <dbReference type="EMBL" id="SLJ89855.1"/>
    </source>
</evidence>
<protein>
    <submittedName>
        <fullName evidence="1">Uncharacterized protein</fullName>
    </submittedName>
</protein>
<dbReference type="EMBL" id="FVZE01000001">
    <property type="protein sequence ID" value="SLJ89855.1"/>
    <property type="molecule type" value="Genomic_DNA"/>
</dbReference>
<gene>
    <name evidence="1" type="ORF">SAMN06295987_1011083</name>
</gene>
<dbReference type="STRING" id="428990.SAMN06295987_1011083"/>
<keyword evidence="2" id="KW-1185">Reference proteome</keyword>
<dbReference type="Proteomes" id="UP000190989">
    <property type="component" value="Unassembled WGS sequence"/>
</dbReference>
<dbReference type="AlphaFoldDB" id="A0A1U6H269"/>
<dbReference type="RefSeq" id="WP_054944753.1">
    <property type="nucleotide sequence ID" value="NZ_FVZE01000001.1"/>
</dbReference>
<reference evidence="2" key="1">
    <citation type="submission" date="2017-02" db="EMBL/GenBank/DDBJ databases">
        <authorList>
            <person name="Varghese N."/>
            <person name="Submissions S."/>
        </authorList>
    </citation>
    <scope>NUCLEOTIDE SEQUENCE [LARGE SCALE GENOMIC DNA]</scope>
    <source>
        <strain evidence="2">SM117</strain>
    </source>
</reference>
<sequence>MSEVSSFNQVEPFPQASRANSIAEELGKLLEVLKSEFPKAIKVFFEFDGKLKLHIDVRTGEEVSTASARLGSLCGGIFVNIHNGATPHHPFFHRVTAEVHR</sequence>
<organism evidence="1 2">
    <name type="scientific">Novosphingobium mathurense</name>
    <dbReference type="NCBI Taxonomy" id="428990"/>
    <lineage>
        <taxon>Bacteria</taxon>
        <taxon>Pseudomonadati</taxon>
        <taxon>Pseudomonadota</taxon>
        <taxon>Alphaproteobacteria</taxon>
        <taxon>Sphingomonadales</taxon>
        <taxon>Sphingomonadaceae</taxon>
        <taxon>Novosphingobium</taxon>
    </lineage>
</organism>
<proteinExistence type="predicted"/>
<name>A0A1U6H269_9SPHN</name>
<accession>A0A1U6H269</accession>